<protein>
    <submittedName>
        <fullName evidence="8">Uncharacterized protein (TIGR00255 family)</fullName>
    </submittedName>
</protein>
<organism evidence="8 9">
    <name type="scientific">Pectinatus cerevisiiphilus</name>
    <dbReference type="NCBI Taxonomy" id="86956"/>
    <lineage>
        <taxon>Bacteria</taxon>
        <taxon>Bacillati</taxon>
        <taxon>Bacillota</taxon>
        <taxon>Negativicutes</taxon>
        <taxon>Selenomonadales</taxon>
        <taxon>Selenomonadaceae</taxon>
        <taxon>Pectinatus</taxon>
    </lineage>
</organism>
<dbReference type="InterPro" id="IPR013527">
    <property type="entry name" value="YicC-like_N"/>
</dbReference>
<comment type="cofactor">
    <cofactor evidence="1">
        <name>a divalent metal cation</name>
        <dbReference type="ChEBI" id="CHEBI:60240"/>
    </cofactor>
</comment>
<proteinExistence type="inferred from homology"/>
<evidence type="ECO:0000256" key="4">
    <source>
        <dbReference type="ARBA" id="ARBA00022801"/>
    </source>
</evidence>
<name>A0A4R3KCY5_9FIRM</name>
<dbReference type="Pfam" id="PF03755">
    <property type="entry name" value="YicC-like_N"/>
    <property type="match status" value="1"/>
</dbReference>
<evidence type="ECO:0000259" key="6">
    <source>
        <dbReference type="Pfam" id="PF03755"/>
    </source>
</evidence>
<evidence type="ECO:0000256" key="3">
    <source>
        <dbReference type="ARBA" id="ARBA00022759"/>
    </source>
</evidence>
<dbReference type="Proteomes" id="UP000295188">
    <property type="component" value="Unassembled WGS sequence"/>
</dbReference>
<evidence type="ECO:0000256" key="2">
    <source>
        <dbReference type="ARBA" id="ARBA00022722"/>
    </source>
</evidence>
<evidence type="ECO:0000259" key="7">
    <source>
        <dbReference type="Pfam" id="PF08340"/>
    </source>
</evidence>
<reference evidence="8 9" key="1">
    <citation type="submission" date="2019-03" db="EMBL/GenBank/DDBJ databases">
        <title>Genomic Encyclopedia of Type Strains, Phase IV (KMG-IV): sequencing the most valuable type-strain genomes for metagenomic binning, comparative biology and taxonomic classification.</title>
        <authorList>
            <person name="Goeker M."/>
        </authorList>
    </citation>
    <scope>NUCLEOTIDE SEQUENCE [LARGE SCALE GENOMIC DNA]</scope>
    <source>
        <strain evidence="8 9">DSM 20467</strain>
    </source>
</reference>
<keyword evidence="2" id="KW-0540">Nuclease</keyword>
<dbReference type="Pfam" id="PF08340">
    <property type="entry name" value="YicC-like_C"/>
    <property type="match status" value="1"/>
</dbReference>
<keyword evidence="9" id="KW-1185">Reference proteome</keyword>
<dbReference type="InterPro" id="IPR013551">
    <property type="entry name" value="YicC-like_C"/>
</dbReference>
<feature type="domain" description="Endoribonuclease YicC-like C-terminal" evidence="7">
    <location>
        <begin position="190"/>
        <end position="305"/>
    </location>
</feature>
<feature type="domain" description="Endoribonuclease YicC-like N-terminal" evidence="6">
    <location>
        <begin position="9"/>
        <end position="168"/>
    </location>
</feature>
<evidence type="ECO:0000256" key="1">
    <source>
        <dbReference type="ARBA" id="ARBA00001968"/>
    </source>
</evidence>
<keyword evidence="3" id="KW-0255">Endonuclease</keyword>
<dbReference type="NCBIfam" id="TIGR00255">
    <property type="entry name" value="YicC/YloC family endoribonuclease"/>
    <property type="match status" value="1"/>
</dbReference>
<comment type="caution">
    <text evidence="8">The sequence shown here is derived from an EMBL/GenBank/DDBJ whole genome shotgun (WGS) entry which is preliminary data.</text>
</comment>
<evidence type="ECO:0000256" key="5">
    <source>
        <dbReference type="ARBA" id="ARBA00035648"/>
    </source>
</evidence>
<dbReference type="GO" id="GO:0016787">
    <property type="term" value="F:hydrolase activity"/>
    <property type="evidence" value="ECO:0007669"/>
    <property type="project" value="UniProtKB-KW"/>
</dbReference>
<accession>A0A4R3KCY5</accession>
<sequence length="305" mass="34539">MNKMENTSVRSMTGFGAAVCEKEDYKITIEVKSVNNRYKDVSAHLPAGLRTLEPLINDHLNKYSLRGKIDIYVNFVDYADDNKIFIVDKELVLSYQKALSEIAAIVNSAPLQKGLSVNDLIALSAYPGVLTREDKVPNVEYLKEDFTKTLEEALSVFIQMKTVEGANLCRDILYRLSIIREKTDCLCDLNPAIVEKYRQNLITALGEYLNANDIDQTRIIQETAIYAEKTNYTEETTRLKSHLIQFEQTLTSCGNIGRKLDFIIQEMNREINTIASKANSAEAGQLVVDVKGEIEKIREQIQNIE</sequence>
<dbReference type="PANTHER" id="PTHR30636:SF3">
    <property type="entry name" value="UPF0701 PROTEIN YICC"/>
    <property type="match status" value="1"/>
</dbReference>
<dbReference type="GO" id="GO:0004521">
    <property type="term" value="F:RNA endonuclease activity"/>
    <property type="evidence" value="ECO:0007669"/>
    <property type="project" value="InterPro"/>
</dbReference>
<evidence type="ECO:0000313" key="8">
    <source>
        <dbReference type="EMBL" id="TCS80920.1"/>
    </source>
</evidence>
<dbReference type="AlphaFoldDB" id="A0A4R3KCY5"/>
<keyword evidence="4" id="KW-0378">Hydrolase</keyword>
<dbReference type="InterPro" id="IPR005229">
    <property type="entry name" value="YicC/YloC-like"/>
</dbReference>
<dbReference type="EMBL" id="SMAA01000003">
    <property type="protein sequence ID" value="TCS80920.1"/>
    <property type="molecule type" value="Genomic_DNA"/>
</dbReference>
<gene>
    <name evidence="8" type="ORF">EDC37_10390</name>
</gene>
<dbReference type="PANTHER" id="PTHR30636">
    <property type="entry name" value="UPF0701 PROTEIN YICC"/>
    <property type="match status" value="1"/>
</dbReference>
<comment type="similarity">
    <text evidence="5">Belongs to the YicC/YloC family.</text>
</comment>
<evidence type="ECO:0000313" key="9">
    <source>
        <dbReference type="Proteomes" id="UP000295188"/>
    </source>
</evidence>